<dbReference type="InterPro" id="IPR011990">
    <property type="entry name" value="TPR-like_helical_dom_sf"/>
</dbReference>
<feature type="chain" id="PRO_5003211344" description="Surface lipoprotein assembly modifier C-terminal domain-containing protein" evidence="2">
    <location>
        <begin position="32"/>
        <end position="454"/>
    </location>
</feature>
<accession>E6W2V1</accession>
<evidence type="ECO:0000256" key="2">
    <source>
        <dbReference type="SAM" id="SignalP"/>
    </source>
</evidence>
<keyword evidence="1" id="KW-0802">TPR repeat</keyword>
<feature type="signal peptide" evidence="2">
    <location>
        <begin position="1"/>
        <end position="31"/>
    </location>
</feature>
<feature type="domain" description="Surface lipoprotein assembly modifier C-terminal" evidence="3">
    <location>
        <begin position="199"/>
        <end position="453"/>
    </location>
</feature>
<keyword evidence="5" id="KW-1185">Reference proteome</keyword>
<dbReference type="eggNOG" id="COG0457">
    <property type="taxonomic scope" value="Bacteria"/>
</dbReference>
<sequence>MMRRITALPSLLLLGRSLVCALGIFASVAMAQPVSQQEPARSMEEIRQLLQENQAEKAWQQASALMHQYPLNHDVNFYYGRAAYATGRYAHALFAYERLLGRNPLAHRVRLETGRTYLALNQPENAQRHFEEVLRHDPPPAVRRNVEHLLEQVSRKQQPGRLSGSLSAGLFHDSNVNFGLSSSLGSDLDQILDFSSLKSRSDQGVFAMAGVVYDHRLATVAPWYVTGGAQYYHRGHLDEDDSDLGYARLFGGFWTTGARSMTQVLLKYEDIRLGSEKLSTIVGLEPTYVYSIAPELRSLTALVVERRDQRNNERDSDYLSLQETLRWQYHEGGDSISGSLRLAFDDAEEKEYSSRLWEVRLEHERRVDLWSGRGLMGAHYREVVYGSEGRVPVDSLGTLVKRDDTQIALYASAQRELRPGLLGEIRLQYTDNDSNHPLQHYDKTVFSVAAHYRF</sequence>
<dbReference type="InParanoid" id="E6W2V1"/>
<protein>
    <recommendedName>
        <fullName evidence="3">Surface lipoprotein assembly modifier C-terminal domain-containing protein</fullName>
    </recommendedName>
</protein>
<reference evidence="4 5" key="1">
    <citation type="submission" date="2010-12" db="EMBL/GenBank/DDBJ databases">
        <title>Complete sequence of Desulfurispirillum indicum S5.</title>
        <authorList>
            <consortium name="US DOE Joint Genome Institute"/>
            <person name="Lucas S."/>
            <person name="Copeland A."/>
            <person name="Lapidus A."/>
            <person name="Cheng J.-F."/>
            <person name="Goodwin L."/>
            <person name="Pitluck S."/>
            <person name="Chertkov O."/>
            <person name="Held B."/>
            <person name="Detter J.C."/>
            <person name="Han C."/>
            <person name="Tapia R."/>
            <person name="Land M."/>
            <person name="Hauser L."/>
            <person name="Kyrpides N."/>
            <person name="Ivanova N."/>
            <person name="Mikhailova N."/>
            <person name="Haggblom M."/>
            <person name="Rauschenbach I."/>
            <person name="Bini E."/>
            <person name="Woyke T."/>
        </authorList>
    </citation>
    <scope>NUCLEOTIDE SEQUENCE [LARGE SCALE GENOMIC DNA]</scope>
    <source>
        <strain evidence="5">ATCC BAA-1389 / DSM 22839 / S5</strain>
    </source>
</reference>
<keyword evidence="2" id="KW-0732">Signal</keyword>
<dbReference type="PROSITE" id="PS50005">
    <property type="entry name" value="TPR"/>
    <property type="match status" value="1"/>
</dbReference>
<evidence type="ECO:0000313" key="5">
    <source>
        <dbReference type="Proteomes" id="UP000002572"/>
    </source>
</evidence>
<dbReference type="InterPro" id="IPR007655">
    <property type="entry name" value="Slam_C"/>
</dbReference>
<dbReference type="InterPro" id="IPR019734">
    <property type="entry name" value="TPR_rpt"/>
</dbReference>
<dbReference type="STRING" id="653733.Selin_2056"/>
<dbReference type="EMBL" id="CP002432">
    <property type="protein sequence ID" value="ADU66776.1"/>
    <property type="molecule type" value="Genomic_DNA"/>
</dbReference>
<dbReference type="AlphaFoldDB" id="E6W2V1"/>
<dbReference type="HOGENOM" id="CLU_602349_0_0_0"/>
<dbReference type="Pfam" id="PF04575">
    <property type="entry name" value="SlipAM"/>
    <property type="match status" value="1"/>
</dbReference>
<dbReference type="Gene3D" id="1.25.40.10">
    <property type="entry name" value="Tetratricopeptide repeat domain"/>
    <property type="match status" value="1"/>
</dbReference>
<dbReference type="Proteomes" id="UP000002572">
    <property type="component" value="Chromosome"/>
</dbReference>
<evidence type="ECO:0000256" key="1">
    <source>
        <dbReference type="PROSITE-ProRule" id="PRU00339"/>
    </source>
</evidence>
<dbReference type="KEGG" id="din:Selin_2056"/>
<proteinExistence type="predicted"/>
<evidence type="ECO:0000259" key="3">
    <source>
        <dbReference type="Pfam" id="PF04575"/>
    </source>
</evidence>
<dbReference type="RefSeq" id="WP_013506656.1">
    <property type="nucleotide sequence ID" value="NC_014836.1"/>
</dbReference>
<dbReference type="SUPFAM" id="SSF48452">
    <property type="entry name" value="TPR-like"/>
    <property type="match status" value="1"/>
</dbReference>
<organism evidence="4 5">
    <name type="scientific">Desulfurispirillum indicum (strain ATCC BAA-1389 / DSM 22839 / S5)</name>
    <dbReference type="NCBI Taxonomy" id="653733"/>
    <lineage>
        <taxon>Bacteria</taxon>
        <taxon>Pseudomonadati</taxon>
        <taxon>Chrysiogenota</taxon>
        <taxon>Chrysiogenia</taxon>
        <taxon>Chrysiogenales</taxon>
        <taxon>Chrysiogenaceae</taxon>
        <taxon>Desulfurispirillum</taxon>
    </lineage>
</organism>
<gene>
    <name evidence="4" type="ordered locus">Selin_2056</name>
</gene>
<evidence type="ECO:0000313" key="4">
    <source>
        <dbReference type="EMBL" id="ADU66776.1"/>
    </source>
</evidence>
<feature type="repeat" description="TPR" evidence="1">
    <location>
        <begin position="107"/>
        <end position="140"/>
    </location>
</feature>
<name>E6W2V1_DESIS</name>
<dbReference type="OrthoDB" id="5343316at2"/>